<evidence type="ECO:0000256" key="9">
    <source>
        <dbReference type="ARBA" id="ARBA00023159"/>
    </source>
</evidence>
<evidence type="ECO:0000256" key="10">
    <source>
        <dbReference type="ARBA" id="ARBA00023163"/>
    </source>
</evidence>
<dbReference type="Gene3D" id="1.10.10.10">
    <property type="entry name" value="Winged helix-like DNA-binding domain superfamily/Winged helix DNA-binding domain"/>
    <property type="match status" value="1"/>
</dbReference>
<dbReference type="InterPro" id="IPR036421">
    <property type="entry name" value="Fe_dep_repressor_sf"/>
</dbReference>
<dbReference type="InterPro" id="IPR022689">
    <property type="entry name" value="Iron_dep_repressor"/>
</dbReference>
<comment type="function">
    <text evidence="12">In the presence of manganese, represses expression of mntH and mntS. Up-regulates expression of mntP.</text>
</comment>
<evidence type="ECO:0000313" key="16">
    <source>
        <dbReference type="Proteomes" id="UP001500067"/>
    </source>
</evidence>
<dbReference type="Pfam" id="PF04023">
    <property type="entry name" value="FeoA"/>
    <property type="match status" value="1"/>
</dbReference>
<evidence type="ECO:0000256" key="5">
    <source>
        <dbReference type="ARBA" id="ARBA00022490"/>
    </source>
</evidence>
<evidence type="ECO:0000256" key="3">
    <source>
        <dbReference type="ARBA" id="ARBA00011738"/>
    </source>
</evidence>
<dbReference type="PANTHER" id="PTHR33238">
    <property type="entry name" value="IRON (METAL) DEPENDENT REPRESSOR, DTXR FAMILY"/>
    <property type="match status" value="1"/>
</dbReference>
<protein>
    <recommendedName>
        <fullName evidence="4">Transcriptional regulator MntR</fullName>
    </recommendedName>
    <alternativeName>
        <fullName evidence="13">Manganese transport regulator</fullName>
    </alternativeName>
</protein>
<evidence type="ECO:0000256" key="11">
    <source>
        <dbReference type="ARBA" id="ARBA00023211"/>
    </source>
</evidence>
<evidence type="ECO:0000256" key="7">
    <source>
        <dbReference type="ARBA" id="ARBA00023015"/>
    </source>
</evidence>
<reference evidence="16" key="1">
    <citation type="journal article" date="2019" name="Int. J. Syst. Evol. Microbiol.">
        <title>The Global Catalogue of Microorganisms (GCM) 10K type strain sequencing project: providing services to taxonomists for standard genome sequencing and annotation.</title>
        <authorList>
            <consortium name="The Broad Institute Genomics Platform"/>
            <consortium name="The Broad Institute Genome Sequencing Center for Infectious Disease"/>
            <person name="Wu L."/>
            <person name="Ma J."/>
        </authorList>
    </citation>
    <scope>NUCLEOTIDE SEQUENCE [LARGE SCALE GENOMIC DNA]</scope>
    <source>
        <strain evidence="16">JCM 32105</strain>
    </source>
</reference>
<dbReference type="EMBL" id="BAABFA010000019">
    <property type="protein sequence ID" value="GAA4468680.1"/>
    <property type="molecule type" value="Genomic_DNA"/>
</dbReference>
<dbReference type="SUPFAM" id="SSF47979">
    <property type="entry name" value="Iron-dependent repressor protein, dimerization domain"/>
    <property type="match status" value="1"/>
</dbReference>
<name>A0ABP8NNB3_9BACT</name>
<evidence type="ECO:0000313" key="15">
    <source>
        <dbReference type="EMBL" id="GAA4468680.1"/>
    </source>
</evidence>
<dbReference type="InterPro" id="IPR036390">
    <property type="entry name" value="WH_DNA-bd_sf"/>
</dbReference>
<gene>
    <name evidence="15" type="ORF">GCM10023093_26780</name>
</gene>
<dbReference type="InterPro" id="IPR038157">
    <property type="entry name" value="FeoA_core_dom"/>
</dbReference>
<organism evidence="15 16">
    <name type="scientific">Nemorincola caseinilytica</name>
    <dbReference type="NCBI Taxonomy" id="2054315"/>
    <lineage>
        <taxon>Bacteria</taxon>
        <taxon>Pseudomonadati</taxon>
        <taxon>Bacteroidota</taxon>
        <taxon>Chitinophagia</taxon>
        <taxon>Chitinophagales</taxon>
        <taxon>Chitinophagaceae</taxon>
        <taxon>Nemorincola</taxon>
    </lineage>
</organism>
<accession>A0ABP8NNB3</accession>
<dbReference type="RefSeq" id="WP_345084072.1">
    <property type="nucleotide sequence ID" value="NZ_BAABFA010000019.1"/>
</dbReference>
<dbReference type="InterPro" id="IPR001367">
    <property type="entry name" value="Fe_dep_repressor"/>
</dbReference>
<dbReference type="Gene3D" id="2.30.30.90">
    <property type="match status" value="1"/>
</dbReference>
<dbReference type="InterPro" id="IPR022687">
    <property type="entry name" value="HTH_DTXR"/>
</dbReference>
<keyword evidence="16" id="KW-1185">Reference proteome</keyword>
<dbReference type="InterPro" id="IPR007167">
    <property type="entry name" value="Fe-transptr_FeoA-like"/>
</dbReference>
<keyword evidence="9" id="KW-0010">Activator</keyword>
<keyword evidence="7" id="KW-0805">Transcription regulation</keyword>
<comment type="subunit">
    <text evidence="3">Homodimer.</text>
</comment>
<dbReference type="InterPro" id="IPR036388">
    <property type="entry name" value="WH-like_DNA-bd_sf"/>
</dbReference>
<evidence type="ECO:0000256" key="6">
    <source>
        <dbReference type="ARBA" id="ARBA00022491"/>
    </source>
</evidence>
<dbReference type="SUPFAM" id="SSF46785">
    <property type="entry name" value="Winged helix' DNA-binding domain"/>
    <property type="match status" value="1"/>
</dbReference>
<evidence type="ECO:0000256" key="8">
    <source>
        <dbReference type="ARBA" id="ARBA00023125"/>
    </source>
</evidence>
<dbReference type="Pfam" id="PF02742">
    <property type="entry name" value="Fe_dep_repr_C"/>
    <property type="match status" value="1"/>
</dbReference>
<dbReference type="PANTHER" id="PTHR33238:SF11">
    <property type="entry name" value="TRANSCRIPTIONAL REGULATOR MNTR"/>
    <property type="match status" value="1"/>
</dbReference>
<proteinExistence type="inferred from homology"/>
<dbReference type="Pfam" id="PF01325">
    <property type="entry name" value="Fe_dep_repress"/>
    <property type="match status" value="1"/>
</dbReference>
<evidence type="ECO:0000256" key="12">
    <source>
        <dbReference type="ARBA" id="ARBA00025185"/>
    </source>
</evidence>
<dbReference type="Proteomes" id="UP001500067">
    <property type="component" value="Unassembled WGS sequence"/>
</dbReference>
<dbReference type="PROSITE" id="PS50944">
    <property type="entry name" value="HTH_DTXR"/>
    <property type="match status" value="1"/>
</dbReference>
<dbReference type="SMART" id="SM00529">
    <property type="entry name" value="HTH_DTXR"/>
    <property type="match status" value="1"/>
</dbReference>
<keyword evidence="5" id="KW-0963">Cytoplasm</keyword>
<keyword evidence="11" id="KW-0464">Manganese</keyword>
<evidence type="ECO:0000256" key="4">
    <source>
        <dbReference type="ARBA" id="ARBA00022386"/>
    </source>
</evidence>
<evidence type="ECO:0000256" key="2">
    <source>
        <dbReference type="ARBA" id="ARBA00007871"/>
    </source>
</evidence>
<evidence type="ECO:0000259" key="14">
    <source>
        <dbReference type="PROSITE" id="PS50944"/>
    </source>
</evidence>
<comment type="similarity">
    <text evidence="2">Belongs to the DtxR/MntR family.</text>
</comment>
<feature type="domain" description="HTH dtxR-type" evidence="14">
    <location>
        <begin position="1"/>
        <end position="64"/>
    </location>
</feature>
<evidence type="ECO:0000256" key="1">
    <source>
        <dbReference type="ARBA" id="ARBA00004496"/>
    </source>
</evidence>
<comment type="caution">
    <text evidence="15">The sequence shown here is derived from an EMBL/GenBank/DDBJ whole genome shotgun (WGS) entry which is preliminary data.</text>
</comment>
<keyword evidence="6" id="KW-0678">Repressor</keyword>
<dbReference type="InterPro" id="IPR050536">
    <property type="entry name" value="DtxR_MntR_Metal-Reg"/>
</dbReference>
<keyword evidence="10" id="KW-0804">Transcription</keyword>
<comment type="subcellular location">
    <subcellularLocation>
        <location evidence="1">Cytoplasm</location>
    </subcellularLocation>
</comment>
<dbReference type="SMART" id="SM00899">
    <property type="entry name" value="FeoA"/>
    <property type="match status" value="1"/>
</dbReference>
<dbReference type="Gene3D" id="1.10.60.10">
    <property type="entry name" value="Iron dependent repressor, metal binding and dimerisation domain"/>
    <property type="match status" value="1"/>
</dbReference>
<keyword evidence="8" id="KW-0238">DNA-binding</keyword>
<sequence>MHTFSEENYLKAIYNLYKQGTGKITPTAISEALGNNPASVVDMIKKLTEKQLLEYEKSKGVKLTPAGMNVAISVVRKHRLWEAFLLDKLGYGWDEVHDIAEQLEHVHHPQLADRLDKFLGFPQYDPHGDPIPKANGDSAVTYKTLLAEIAEGKTCKVVAVKDTSAAFLQYLKKLDIGIGTRITLTEKISFDSSMIITVGNNKQATTVSKVFAENLLVQE</sequence>
<evidence type="ECO:0000256" key="13">
    <source>
        <dbReference type="ARBA" id="ARBA00032593"/>
    </source>
</evidence>